<evidence type="ECO:0000256" key="1">
    <source>
        <dbReference type="SAM" id="Coils"/>
    </source>
</evidence>
<gene>
    <name evidence="2" type="ORF">GCM10023171_10660</name>
</gene>
<dbReference type="EMBL" id="BAABGP010000008">
    <property type="protein sequence ID" value="GAA4481784.1"/>
    <property type="molecule type" value="Genomic_DNA"/>
</dbReference>
<dbReference type="Proteomes" id="UP001500731">
    <property type="component" value="Unassembled WGS sequence"/>
</dbReference>
<accession>A0ABP8P6Z6</accession>
<keyword evidence="3" id="KW-1185">Reference proteome</keyword>
<keyword evidence="1" id="KW-0175">Coiled coil</keyword>
<comment type="caution">
    <text evidence="2">The sequence shown here is derived from an EMBL/GenBank/DDBJ whole genome shotgun (WGS) entry which is preliminary data.</text>
</comment>
<organism evidence="2 3">
    <name type="scientific">Microbacterium panaciterrae</name>
    <dbReference type="NCBI Taxonomy" id="985759"/>
    <lineage>
        <taxon>Bacteria</taxon>
        <taxon>Bacillati</taxon>
        <taxon>Actinomycetota</taxon>
        <taxon>Actinomycetes</taxon>
        <taxon>Micrococcales</taxon>
        <taxon>Microbacteriaceae</taxon>
        <taxon>Microbacterium</taxon>
    </lineage>
</organism>
<proteinExistence type="predicted"/>
<dbReference type="RefSeq" id="WP_345185089.1">
    <property type="nucleotide sequence ID" value="NZ_BAABGP010000008.1"/>
</dbReference>
<sequence length="170" mass="19112">MAQLDLAKGSVEEQIIVYAAMKLSPEDISERIGGALTPARVRLRVKELLQEGDWLEDAEAEKALLTIALRQIGDIQQIAGSKDLEAAKVLLTYLKDVLDRLEKRQSKLTTNLNTYNQNVGRQLGHVVDLALTYMKGALRESVDAEKWDELVLEAMTLAWTEIERHQELEA</sequence>
<evidence type="ECO:0000313" key="3">
    <source>
        <dbReference type="Proteomes" id="UP001500731"/>
    </source>
</evidence>
<reference evidence="3" key="1">
    <citation type="journal article" date="2019" name="Int. J. Syst. Evol. Microbiol.">
        <title>The Global Catalogue of Microorganisms (GCM) 10K type strain sequencing project: providing services to taxonomists for standard genome sequencing and annotation.</title>
        <authorList>
            <consortium name="The Broad Institute Genomics Platform"/>
            <consortium name="The Broad Institute Genome Sequencing Center for Infectious Disease"/>
            <person name="Wu L."/>
            <person name="Ma J."/>
        </authorList>
    </citation>
    <scope>NUCLEOTIDE SEQUENCE [LARGE SCALE GENOMIC DNA]</scope>
    <source>
        <strain evidence="3">JCM 17839</strain>
    </source>
</reference>
<protein>
    <submittedName>
        <fullName evidence="2">Uncharacterized protein</fullName>
    </submittedName>
</protein>
<feature type="coiled-coil region" evidence="1">
    <location>
        <begin position="84"/>
        <end position="118"/>
    </location>
</feature>
<evidence type="ECO:0000313" key="2">
    <source>
        <dbReference type="EMBL" id="GAA4481784.1"/>
    </source>
</evidence>
<name>A0ABP8P6Z6_9MICO</name>